<dbReference type="Pfam" id="PF20803">
    <property type="entry name" value="PaaX_M"/>
    <property type="match status" value="1"/>
</dbReference>
<gene>
    <name evidence="4" type="ORF">GCM10009850_044450</name>
</gene>
<evidence type="ECO:0000313" key="4">
    <source>
        <dbReference type="EMBL" id="GAA2208987.1"/>
    </source>
</evidence>
<feature type="domain" description="Transcriptional repressor PaaX-like C-terminal" evidence="2">
    <location>
        <begin position="182"/>
        <end position="266"/>
    </location>
</feature>
<dbReference type="InterPro" id="IPR011965">
    <property type="entry name" value="PaaX_trns_reg"/>
</dbReference>
<feature type="domain" description="Transcriptional repressor PaaX-like central Cas2-like" evidence="3">
    <location>
        <begin position="101"/>
        <end position="164"/>
    </location>
</feature>
<dbReference type="PIRSF" id="PIRSF020623">
    <property type="entry name" value="PaaX"/>
    <property type="match status" value="1"/>
</dbReference>
<organism evidence="4 5">
    <name type="scientific">Nonomuraea monospora</name>
    <dbReference type="NCBI Taxonomy" id="568818"/>
    <lineage>
        <taxon>Bacteria</taxon>
        <taxon>Bacillati</taxon>
        <taxon>Actinomycetota</taxon>
        <taxon>Actinomycetes</taxon>
        <taxon>Streptosporangiales</taxon>
        <taxon>Streptosporangiaceae</taxon>
        <taxon>Nonomuraea</taxon>
    </lineage>
</organism>
<dbReference type="Gene3D" id="1.20.58.1460">
    <property type="match status" value="1"/>
</dbReference>
<protein>
    <recommendedName>
        <fullName evidence="6">PaaX family transcriptional regulator</fullName>
    </recommendedName>
</protein>
<sequence length="296" mass="32573">MPRLQAGAHPQHLLATLLGDYDFAERSPIPSAAIVHLLAEFGITAASARSTLSRLAKRGLIEPVREGRRTSYRLTDKAGQVHDRRIRHFLAFGAAPVPDTGKWTVVAFSVPESQRDQRRVLRVRLQEIGMATLFDGVLIAPGDRRDVAARVLAELSVGTAAALMLVTFDSALFGGRDPLAAYDLDGLRARYDDFITSYTPLLERVRAGAVGISEALVARTKVMDAWRIFPDTDPALPTVLLPPDWPLPAARSLFLAIHDNLGSLAEIRVRNLLEKYIGARAAEIRAYRSDQYLTDD</sequence>
<dbReference type="PANTHER" id="PTHR30319">
    <property type="entry name" value="PHENYLACETIC ACID REGULATOR-RELATED TRANSCRIPTIONAL REPRESSOR"/>
    <property type="match status" value="1"/>
</dbReference>
<evidence type="ECO:0000259" key="3">
    <source>
        <dbReference type="Pfam" id="PF20803"/>
    </source>
</evidence>
<dbReference type="InterPro" id="IPR048846">
    <property type="entry name" value="PaaX-like_central"/>
</dbReference>
<keyword evidence="5" id="KW-1185">Reference proteome</keyword>
<evidence type="ECO:0008006" key="6">
    <source>
        <dbReference type="Google" id="ProtNLM"/>
    </source>
</evidence>
<comment type="caution">
    <text evidence="4">The sequence shown here is derived from an EMBL/GenBank/DDBJ whole genome shotgun (WGS) entry which is preliminary data.</text>
</comment>
<accession>A0ABN3CHT9</accession>
<reference evidence="4 5" key="1">
    <citation type="journal article" date="2019" name="Int. J. Syst. Evol. Microbiol.">
        <title>The Global Catalogue of Microorganisms (GCM) 10K type strain sequencing project: providing services to taxonomists for standard genome sequencing and annotation.</title>
        <authorList>
            <consortium name="The Broad Institute Genomics Platform"/>
            <consortium name="The Broad Institute Genome Sequencing Center for Infectious Disease"/>
            <person name="Wu L."/>
            <person name="Ma J."/>
        </authorList>
    </citation>
    <scope>NUCLEOTIDE SEQUENCE [LARGE SCALE GENOMIC DNA]</scope>
    <source>
        <strain evidence="4 5">JCM 16114</strain>
    </source>
</reference>
<dbReference type="Proteomes" id="UP001499843">
    <property type="component" value="Unassembled WGS sequence"/>
</dbReference>
<evidence type="ECO:0000313" key="5">
    <source>
        <dbReference type="Proteomes" id="UP001499843"/>
    </source>
</evidence>
<dbReference type="Gene3D" id="3.30.70.2650">
    <property type="match status" value="1"/>
</dbReference>
<name>A0ABN3CHT9_9ACTN</name>
<proteinExistence type="predicted"/>
<dbReference type="Pfam" id="PF07848">
    <property type="entry name" value="PaaX"/>
    <property type="match status" value="1"/>
</dbReference>
<dbReference type="InterPro" id="IPR036390">
    <property type="entry name" value="WH_DNA-bd_sf"/>
</dbReference>
<feature type="domain" description="Transcriptional repressor PaaX-like N-terminal" evidence="1">
    <location>
        <begin position="13"/>
        <end position="78"/>
    </location>
</feature>
<evidence type="ECO:0000259" key="2">
    <source>
        <dbReference type="Pfam" id="PF08223"/>
    </source>
</evidence>
<evidence type="ECO:0000259" key="1">
    <source>
        <dbReference type="Pfam" id="PF07848"/>
    </source>
</evidence>
<dbReference type="Pfam" id="PF08223">
    <property type="entry name" value="PaaX_C"/>
    <property type="match status" value="1"/>
</dbReference>
<dbReference type="InterPro" id="IPR036388">
    <property type="entry name" value="WH-like_DNA-bd_sf"/>
</dbReference>
<dbReference type="PANTHER" id="PTHR30319:SF1">
    <property type="entry name" value="TRANSCRIPTIONAL REPRESSOR PAAX"/>
    <property type="match status" value="1"/>
</dbReference>
<dbReference type="SUPFAM" id="SSF46785">
    <property type="entry name" value="Winged helix' DNA-binding domain"/>
    <property type="match status" value="1"/>
</dbReference>
<dbReference type="EMBL" id="BAAAQX010000010">
    <property type="protein sequence ID" value="GAA2208987.1"/>
    <property type="molecule type" value="Genomic_DNA"/>
</dbReference>
<dbReference type="Gene3D" id="1.10.10.10">
    <property type="entry name" value="Winged helix-like DNA-binding domain superfamily/Winged helix DNA-binding domain"/>
    <property type="match status" value="1"/>
</dbReference>
<dbReference type="InterPro" id="IPR012906">
    <property type="entry name" value="PaaX-like_N"/>
</dbReference>
<dbReference type="InterPro" id="IPR013225">
    <property type="entry name" value="PaaX_C"/>
</dbReference>